<gene>
    <name evidence="14" type="ORF">QBC37DRAFT_413312</name>
</gene>
<evidence type="ECO:0000256" key="10">
    <source>
        <dbReference type="ARBA" id="ARBA00024323"/>
    </source>
</evidence>
<evidence type="ECO:0000256" key="4">
    <source>
        <dbReference type="ARBA" id="ARBA00022787"/>
    </source>
</evidence>
<comment type="subcellular location">
    <subcellularLocation>
        <location evidence="1">Mitochondrion inner membrane</location>
        <topology evidence="1">Peripheral membrane protein</topology>
        <orientation evidence="1">Intermembrane side</orientation>
    </subcellularLocation>
    <subcellularLocation>
        <location evidence="10">Mitochondrion outer membrane</location>
        <topology evidence="10">Peripheral membrane protein</topology>
        <orientation evidence="10">Intermembrane side</orientation>
    </subcellularLocation>
</comment>
<dbReference type="PRINTS" id="PR00979">
    <property type="entry name" value="TAFAZZIN"/>
</dbReference>
<dbReference type="GO" id="GO:0035965">
    <property type="term" value="P:cardiolipin acyl-chain remodeling"/>
    <property type="evidence" value="ECO:0007669"/>
    <property type="project" value="TreeGrafter"/>
</dbReference>
<dbReference type="GO" id="GO:0007007">
    <property type="term" value="P:inner mitochondrial membrane organization"/>
    <property type="evidence" value="ECO:0007669"/>
    <property type="project" value="TreeGrafter"/>
</dbReference>
<keyword evidence="15" id="KW-1185">Reference proteome</keyword>
<comment type="similarity">
    <text evidence="2 12">Belongs to the taffazin family.</text>
</comment>
<dbReference type="SUPFAM" id="SSF69593">
    <property type="entry name" value="Glycerol-3-phosphate (1)-acyltransferase"/>
    <property type="match status" value="1"/>
</dbReference>
<proteinExistence type="inferred from homology"/>
<feature type="domain" description="Phospholipid/glycerol acyltransferase" evidence="13">
    <location>
        <begin position="65"/>
        <end position="244"/>
    </location>
</feature>
<dbReference type="SMART" id="SM00563">
    <property type="entry name" value="PlsC"/>
    <property type="match status" value="1"/>
</dbReference>
<keyword evidence="5" id="KW-0999">Mitochondrion inner membrane</keyword>
<keyword evidence="4" id="KW-1000">Mitochondrion outer membrane</keyword>
<accession>A0AAN6YGC7</accession>
<evidence type="ECO:0000256" key="12">
    <source>
        <dbReference type="RuleBase" id="RU365062"/>
    </source>
</evidence>
<evidence type="ECO:0000313" key="14">
    <source>
        <dbReference type="EMBL" id="KAK4218115.1"/>
    </source>
</evidence>
<sequence length="416" mass="46694">MASPTSGPERPSLSSRVASTMIMGMTGVISRSVLHGLNSVEVTGLQRFQDVLDSRQDVDKRQRGLLTVSNHVSVVDDPIVWGLLPLSYAFNPSNLRWTLGAHDICFANGLFSSFFRSGQVLPTHRLKHSTHGGLFQPAITQAIRLLSSQPYSDASSSKRAQHDTDNIPDPFSIGSLTYSTNGTDSHPSPSIYQSNRHSWVHIFPEGLVHQHPDLDLRYFKWGLARLILESEPAPDVLPMFIDGTQRIMPEDRGFPRFLPRLGKKVRVAFGEVLDYEATFGDLRRAWEDLVRQTREKRILEQQPKPQLKGLWAYLNPFGSAGSIPSSGKAEIVEVEKKPHMLGEITDPELMYSKQANAIRIEVARRMREEILKVRKSLGGYPESDPKLGKAETWNADDEFGIKKYRSRVDGSHISQD</sequence>
<evidence type="ECO:0000259" key="13">
    <source>
        <dbReference type="SMART" id="SM00563"/>
    </source>
</evidence>
<dbReference type="GO" id="GO:0005741">
    <property type="term" value="C:mitochondrial outer membrane"/>
    <property type="evidence" value="ECO:0007669"/>
    <property type="project" value="UniProtKB-SubCell"/>
</dbReference>
<dbReference type="GO" id="GO:0047184">
    <property type="term" value="F:1-acylglycerophosphocholine O-acyltransferase activity"/>
    <property type="evidence" value="ECO:0007669"/>
    <property type="project" value="TreeGrafter"/>
</dbReference>
<dbReference type="Pfam" id="PF01553">
    <property type="entry name" value="Acyltransferase"/>
    <property type="match status" value="1"/>
</dbReference>
<evidence type="ECO:0000256" key="2">
    <source>
        <dbReference type="ARBA" id="ARBA00010524"/>
    </source>
</evidence>
<evidence type="ECO:0000256" key="9">
    <source>
        <dbReference type="ARBA" id="ARBA00023315"/>
    </source>
</evidence>
<dbReference type="PANTHER" id="PTHR12497">
    <property type="entry name" value="TAZ PROTEIN TAFAZZIN"/>
    <property type="match status" value="1"/>
</dbReference>
<dbReference type="EMBL" id="MU858055">
    <property type="protein sequence ID" value="KAK4218115.1"/>
    <property type="molecule type" value="Genomic_DNA"/>
</dbReference>
<dbReference type="AlphaFoldDB" id="A0AAN6YGC7"/>
<dbReference type="GO" id="GO:0005743">
    <property type="term" value="C:mitochondrial inner membrane"/>
    <property type="evidence" value="ECO:0007669"/>
    <property type="project" value="UniProtKB-SubCell"/>
</dbReference>
<organism evidence="14 15">
    <name type="scientific">Rhypophila decipiens</name>
    <dbReference type="NCBI Taxonomy" id="261697"/>
    <lineage>
        <taxon>Eukaryota</taxon>
        <taxon>Fungi</taxon>
        <taxon>Dikarya</taxon>
        <taxon>Ascomycota</taxon>
        <taxon>Pezizomycotina</taxon>
        <taxon>Sordariomycetes</taxon>
        <taxon>Sordariomycetidae</taxon>
        <taxon>Sordariales</taxon>
        <taxon>Naviculisporaceae</taxon>
        <taxon>Rhypophila</taxon>
    </lineage>
</organism>
<dbReference type="InterPro" id="IPR000872">
    <property type="entry name" value="Tafazzin"/>
</dbReference>
<comment type="catalytic activity">
    <reaction evidence="11">
        <text>1'-[1,2-diacyl-sn-glycero-3-phospho],3'-[1-acyl-sn-glycero-3-phospho]-glycerol + a 1,2-diacyl-sn-glycero-3-phosphocholine = a cardiolipin + a 1-acyl-sn-glycero-3-phosphocholine</text>
        <dbReference type="Rhea" id="RHEA:33731"/>
        <dbReference type="ChEBI" id="CHEBI:57643"/>
        <dbReference type="ChEBI" id="CHEBI:58168"/>
        <dbReference type="ChEBI" id="CHEBI:62237"/>
        <dbReference type="ChEBI" id="CHEBI:64743"/>
    </reaction>
    <physiologicalReaction direction="left-to-right" evidence="11">
        <dbReference type="Rhea" id="RHEA:33732"/>
    </physiologicalReaction>
    <physiologicalReaction direction="right-to-left" evidence="11">
        <dbReference type="Rhea" id="RHEA:33733"/>
    </physiologicalReaction>
</comment>
<comment type="caution">
    <text evidence="14">The sequence shown here is derived from an EMBL/GenBank/DDBJ whole genome shotgun (WGS) entry which is preliminary data.</text>
</comment>
<keyword evidence="9" id="KW-0012">Acyltransferase</keyword>
<protein>
    <recommendedName>
        <fullName evidence="12">Tafazzin family protein</fullName>
    </recommendedName>
</protein>
<reference evidence="14" key="1">
    <citation type="journal article" date="2023" name="Mol. Phylogenet. Evol.">
        <title>Genome-scale phylogeny and comparative genomics of the fungal order Sordariales.</title>
        <authorList>
            <person name="Hensen N."/>
            <person name="Bonometti L."/>
            <person name="Westerberg I."/>
            <person name="Brannstrom I.O."/>
            <person name="Guillou S."/>
            <person name="Cros-Aarteil S."/>
            <person name="Calhoun S."/>
            <person name="Haridas S."/>
            <person name="Kuo A."/>
            <person name="Mondo S."/>
            <person name="Pangilinan J."/>
            <person name="Riley R."/>
            <person name="LaButti K."/>
            <person name="Andreopoulos B."/>
            <person name="Lipzen A."/>
            <person name="Chen C."/>
            <person name="Yan M."/>
            <person name="Daum C."/>
            <person name="Ng V."/>
            <person name="Clum A."/>
            <person name="Steindorff A."/>
            <person name="Ohm R.A."/>
            <person name="Martin F."/>
            <person name="Silar P."/>
            <person name="Natvig D.O."/>
            <person name="Lalanne C."/>
            <person name="Gautier V."/>
            <person name="Ament-Velasquez S.L."/>
            <person name="Kruys A."/>
            <person name="Hutchinson M.I."/>
            <person name="Powell A.J."/>
            <person name="Barry K."/>
            <person name="Miller A.N."/>
            <person name="Grigoriev I.V."/>
            <person name="Debuchy R."/>
            <person name="Gladieux P."/>
            <person name="Hiltunen Thoren M."/>
            <person name="Johannesson H."/>
        </authorList>
    </citation>
    <scope>NUCLEOTIDE SEQUENCE</scope>
    <source>
        <strain evidence="14">PSN293</strain>
    </source>
</reference>
<dbReference type="Proteomes" id="UP001301769">
    <property type="component" value="Unassembled WGS sequence"/>
</dbReference>
<evidence type="ECO:0000313" key="15">
    <source>
        <dbReference type="Proteomes" id="UP001301769"/>
    </source>
</evidence>
<evidence type="ECO:0000256" key="8">
    <source>
        <dbReference type="ARBA" id="ARBA00023136"/>
    </source>
</evidence>
<evidence type="ECO:0000256" key="11">
    <source>
        <dbReference type="ARBA" id="ARBA00047906"/>
    </source>
</evidence>
<evidence type="ECO:0000256" key="3">
    <source>
        <dbReference type="ARBA" id="ARBA00022679"/>
    </source>
</evidence>
<dbReference type="InterPro" id="IPR002123">
    <property type="entry name" value="Plipid/glycerol_acylTrfase"/>
</dbReference>
<name>A0AAN6YGC7_9PEZI</name>
<keyword evidence="3" id="KW-0808">Transferase</keyword>
<keyword evidence="6" id="KW-0443">Lipid metabolism</keyword>
<evidence type="ECO:0000256" key="7">
    <source>
        <dbReference type="ARBA" id="ARBA00023128"/>
    </source>
</evidence>
<keyword evidence="7" id="KW-0496">Mitochondrion</keyword>
<reference evidence="14" key="2">
    <citation type="submission" date="2023-05" db="EMBL/GenBank/DDBJ databases">
        <authorList>
            <consortium name="Lawrence Berkeley National Laboratory"/>
            <person name="Steindorff A."/>
            <person name="Hensen N."/>
            <person name="Bonometti L."/>
            <person name="Westerberg I."/>
            <person name="Brannstrom I.O."/>
            <person name="Guillou S."/>
            <person name="Cros-Aarteil S."/>
            <person name="Calhoun S."/>
            <person name="Haridas S."/>
            <person name="Kuo A."/>
            <person name="Mondo S."/>
            <person name="Pangilinan J."/>
            <person name="Riley R."/>
            <person name="Labutti K."/>
            <person name="Andreopoulos B."/>
            <person name="Lipzen A."/>
            <person name="Chen C."/>
            <person name="Yanf M."/>
            <person name="Daum C."/>
            <person name="Ng V."/>
            <person name="Clum A."/>
            <person name="Ohm R."/>
            <person name="Martin F."/>
            <person name="Silar P."/>
            <person name="Natvig D."/>
            <person name="Lalanne C."/>
            <person name="Gautier V."/>
            <person name="Ament-Velasquez S.L."/>
            <person name="Kruys A."/>
            <person name="Hutchinson M.I."/>
            <person name="Powell A.J."/>
            <person name="Barry K."/>
            <person name="Miller A.N."/>
            <person name="Grigoriev I.V."/>
            <person name="Debuchy R."/>
            <person name="Gladieux P."/>
            <person name="Thoren M.H."/>
            <person name="Johannesson H."/>
        </authorList>
    </citation>
    <scope>NUCLEOTIDE SEQUENCE</scope>
    <source>
        <strain evidence="14">PSN293</strain>
    </source>
</reference>
<evidence type="ECO:0000256" key="5">
    <source>
        <dbReference type="ARBA" id="ARBA00022792"/>
    </source>
</evidence>
<dbReference type="CDD" id="cd07989">
    <property type="entry name" value="LPLAT_AGPAT-like"/>
    <property type="match status" value="1"/>
</dbReference>
<evidence type="ECO:0000256" key="1">
    <source>
        <dbReference type="ARBA" id="ARBA00004137"/>
    </source>
</evidence>
<keyword evidence="8" id="KW-0472">Membrane</keyword>
<dbReference type="PANTHER" id="PTHR12497:SF0">
    <property type="entry name" value="TAFAZZIN"/>
    <property type="match status" value="1"/>
</dbReference>
<evidence type="ECO:0000256" key="6">
    <source>
        <dbReference type="ARBA" id="ARBA00023098"/>
    </source>
</evidence>